<proteinExistence type="predicted"/>
<dbReference type="Gene3D" id="3.40.50.1000">
    <property type="entry name" value="HAD superfamily/HAD-like"/>
    <property type="match status" value="1"/>
</dbReference>
<dbReference type="SUPFAM" id="SSF56281">
    <property type="entry name" value="Metallo-hydrolase/oxidoreductase"/>
    <property type="match status" value="1"/>
</dbReference>
<dbReference type="InterPro" id="IPR041492">
    <property type="entry name" value="HAD_2"/>
</dbReference>
<dbReference type="AlphaFoldDB" id="A0AAD5UL66"/>
<comment type="caution">
    <text evidence="2">The sequence shown here is derived from an EMBL/GenBank/DDBJ whole genome shotgun (WGS) entry which is preliminary data.</text>
</comment>
<dbReference type="SUPFAM" id="SSF56784">
    <property type="entry name" value="HAD-like"/>
    <property type="match status" value="1"/>
</dbReference>
<dbReference type="Gene3D" id="1.10.150.240">
    <property type="entry name" value="Putative phosphatase, domain 2"/>
    <property type="match status" value="1"/>
</dbReference>
<dbReference type="NCBIfam" id="TIGR01509">
    <property type="entry name" value="HAD-SF-IA-v3"/>
    <property type="match status" value="1"/>
</dbReference>
<dbReference type="PANTHER" id="PTHR43611">
    <property type="entry name" value="ALPHA-D-GLUCOSE 1-PHOSPHATE PHOSPHATASE"/>
    <property type="match status" value="1"/>
</dbReference>
<dbReference type="SMART" id="SM00849">
    <property type="entry name" value="Lactamase_B"/>
    <property type="match status" value="1"/>
</dbReference>
<reference evidence="2" key="1">
    <citation type="submission" date="2020-05" db="EMBL/GenBank/DDBJ databases">
        <title>Phylogenomic resolution of chytrid fungi.</title>
        <authorList>
            <person name="Stajich J.E."/>
            <person name="Amses K."/>
            <person name="Simmons R."/>
            <person name="Seto K."/>
            <person name="Myers J."/>
            <person name="Bonds A."/>
            <person name="Quandt C.A."/>
            <person name="Barry K."/>
            <person name="Liu P."/>
            <person name="Grigoriev I."/>
            <person name="Longcore J.E."/>
            <person name="James T.Y."/>
        </authorList>
    </citation>
    <scope>NUCLEOTIDE SEQUENCE</scope>
    <source>
        <strain evidence="2">PLAUS21</strain>
    </source>
</reference>
<evidence type="ECO:0000313" key="2">
    <source>
        <dbReference type="EMBL" id="KAJ3261174.1"/>
    </source>
</evidence>
<dbReference type="GO" id="GO:0016791">
    <property type="term" value="F:phosphatase activity"/>
    <property type="evidence" value="ECO:0007669"/>
    <property type="project" value="UniProtKB-ARBA"/>
</dbReference>
<accession>A0AAD5UL66</accession>
<name>A0AAD5UL66_9FUNG</name>
<dbReference type="InterPro" id="IPR006439">
    <property type="entry name" value="HAD-SF_hydro_IA"/>
</dbReference>
<dbReference type="Proteomes" id="UP001210925">
    <property type="component" value="Unassembled WGS sequence"/>
</dbReference>
<dbReference type="Pfam" id="PF13419">
    <property type="entry name" value="HAD_2"/>
    <property type="match status" value="1"/>
</dbReference>
<evidence type="ECO:0000313" key="3">
    <source>
        <dbReference type="Proteomes" id="UP001210925"/>
    </source>
</evidence>
<organism evidence="2 3">
    <name type="scientific">Boothiomyces macroporosus</name>
    <dbReference type="NCBI Taxonomy" id="261099"/>
    <lineage>
        <taxon>Eukaryota</taxon>
        <taxon>Fungi</taxon>
        <taxon>Fungi incertae sedis</taxon>
        <taxon>Chytridiomycota</taxon>
        <taxon>Chytridiomycota incertae sedis</taxon>
        <taxon>Chytridiomycetes</taxon>
        <taxon>Rhizophydiales</taxon>
        <taxon>Terramycetaceae</taxon>
        <taxon>Boothiomyces</taxon>
    </lineage>
</organism>
<keyword evidence="3" id="KW-1185">Reference proteome</keyword>
<dbReference type="InterPro" id="IPR023214">
    <property type="entry name" value="HAD_sf"/>
</dbReference>
<dbReference type="InterPro" id="IPR001279">
    <property type="entry name" value="Metallo-B-lactamas"/>
</dbReference>
<dbReference type="InterPro" id="IPR036866">
    <property type="entry name" value="RibonucZ/Hydroxyglut_hydro"/>
</dbReference>
<sequence length="499" mass="56750">MLPESTRNIIFDLGGVFIDVDYSKTRKAFQSLGIKDFDSYFTQDSSTSLFKELEIGKLEPKEFYSRFRTETKLNPSDDQIRDAWNAMLGEWFIDQLDYCEKLSYRIFLFSNTNVIHHDYFIDSLANRKSLDQVFEKVYYSHTLGQRKPDPESFLTILSENGLDPTETVFIDDSLQNVRAAQTVGIHGIYLQPPAKEANAFLVGNGRERILIDTGTGHQMFIPLLQQTLSAEKAIVKMVLITHQHQAHFNGFNLSEYSVFGINKHKKYPHMQILKDGQVFKADGATIKAVSTPGHCPDHASYFLQEEDCLFSGDSLAARLTNNDTRYLYSNLADFKKSISKQSSLYPKLCLQGHGEISINAYQLLDNSLQDVRNVDRLITELLLQNGSLTTKLLIEKYSQSRGITKQSDLLVLAGMIRVHLDQLEKDGIIVKRNVAYDTYGKADGTIKGPGGLEMTKIFSLVQESRKKDYESQLGYKEKLDLHSIHSDYQIPSNTTWTLK</sequence>
<dbReference type="InterPro" id="IPR023198">
    <property type="entry name" value="PGP-like_dom2"/>
</dbReference>
<dbReference type="SFLD" id="SFLDS00003">
    <property type="entry name" value="Haloacid_Dehalogenase"/>
    <property type="match status" value="1"/>
</dbReference>
<gene>
    <name evidence="2" type="ORF">HK103_006483</name>
</gene>
<dbReference type="SFLD" id="SFLDG01129">
    <property type="entry name" value="C1.5:_HAD__Beta-PGM__Phosphata"/>
    <property type="match status" value="1"/>
</dbReference>
<dbReference type="InterPro" id="IPR036412">
    <property type="entry name" value="HAD-like_sf"/>
</dbReference>
<dbReference type="PANTHER" id="PTHR43611:SF3">
    <property type="entry name" value="FLAVIN MONONUCLEOTIDE HYDROLASE 1, CHLOROPLATIC"/>
    <property type="match status" value="1"/>
</dbReference>
<evidence type="ECO:0000259" key="1">
    <source>
        <dbReference type="SMART" id="SM00849"/>
    </source>
</evidence>
<dbReference type="EMBL" id="JADGKB010000007">
    <property type="protein sequence ID" value="KAJ3261174.1"/>
    <property type="molecule type" value="Genomic_DNA"/>
</dbReference>
<dbReference type="Gene3D" id="3.60.15.10">
    <property type="entry name" value="Ribonuclease Z/Hydroxyacylglutathione hydrolase-like"/>
    <property type="match status" value="1"/>
</dbReference>
<dbReference type="CDD" id="cd02603">
    <property type="entry name" value="HAD_sEH-N_like"/>
    <property type="match status" value="1"/>
</dbReference>
<protein>
    <recommendedName>
        <fullName evidence="1">Metallo-beta-lactamase domain-containing protein</fullName>
    </recommendedName>
</protein>
<feature type="domain" description="Metallo-beta-lactamase" evidence="1">
    <location>
        <begin position="196"/>
        <end position="353"/>
    </location>
</feature>